<proteinExistence type="predicted"/>
<name>I3YGI6_THIV6</name>
<evidence type="ECO:0000313" key="3">
    <source>
        <dbReference type="Proteomes" id="UP000006062"/>
    </source>
</evidence>
<feature type="chain" id="PRO_5003682510" evidence="1">
    <location>
        <begin position="19"/>
        <end position="70"/>
    </location>
</feature>
<feature type="signal peptide" evidence="1">
    <location>
        <begin position="1"/>
        <end position="18"/>
    </location>
</feature>
<organism evidence="2 3">
    <name type="scientific">Thiocystis violascens (strain ATCC 17096 / DSM 198 / 6111)</name>
    <name type="common">Chromatium violascens</name>
    <dbReference type="NCBI Taxonomy" id="765911"/>
    <lineage>
        <taxon>Bacteria</taxon>
        <taxon>Pseudomonadati</taxon>
        <taxon>Pseudomonadota</taxon>
        <taxon>Gammaproteobacteria</taxon>
        <taxon>Chromatiales</taxon>
        <taxon>Chromatiaceae</taxon>
        <taxon>Thiocystis</taxon>
    </lineage>
</organism>
<keyword evidence="1" id="KW-0732">Signal</keyword>
<dbReference type="STRING" id="765911.Thivi_4291"/>
<gene>
    <name evidence="2" type="ordered locus">Thivi_4291</name>
</gene>
<dbReference type="Proteomes" id="UP000006062">
    <property type="component" value="Chromosome"/>
</dbReference>
<dbReference type="EMBL" id="CP003154">
    <property type="protein sequence ID" value="AFL76104.1"/>
    <property type="molecule type" value="Genomic_DNA"/>
</dbReference>
<dbReference type="RefSeq" id="WP_014780484.1">
    <property type="nucleotide sequence ID" value="NC_018012.1"/>
</dbReference>
<accession>I3YGI6</accession>
<dbReference type="HOGENOM" id="CLU_2756582_0_0_6"/>
<evidence type="ECO:0000256" key="1">
    <source>
        <dbReference type="SAM" id="SignalP"/>
    </source>
</evidence>
<dbReference type="KEGG" id="tvi:Thivi_4291"/>
<dbReference type="AlphaFoldDB" id="I3YGI6"/>
<protein>
    <submittedName>
        <fullName evidence="2">Uncharacterized protein</fullName>
    </submittedName>
</protein>
<sequence length="70" mass="7812">MRLTALAVVALTATLLNACVDSGTTRPSETPRLPAVDTAAAQRLIIRPFQPRASTRRNERLSYRFMVERI</sequence>
<evidence type="ECO:0000313" key="2">
    <source>
        <dbReference type="EMBL" id="AFL76104.1"/>
    </source>
</evidence>
<reference evidence="2 3" key="1">
    <citation type="submission" date="2012-06" db="EMBL/GenBank/DDBJ databases">
        <title>Complete sequence of Thiocystis violascens DSM 198.</title>
        <authorList>
            <consortium name="US DOE Joint Genome Institute"/>
            <person name="Lucas S."/>
            <person name="Han J."/>
            <person name="Lapidus A."/>
            <person name="Cheng J.-F."/>
            <person name="Goodwin L."/>
            <person name="Pitluck S."/>
            <person name="Peters L."/>
            <person name="Ovchinnikova G."/>
            <person name="Teshima H."/>
            <person name="Detter J.C."/>
            <person name="Han C."/>
            <person name="Tapia R."/>
            <person name="Land M."/>
            <person name="Hauser L."/>
            <person name="Kyrpides N."/>
            <person name="Ivanova N."/>
            <person name="Pagani I."/>
            <person name="Vogl K."/>
            <person name="Liu Z."/>
            <person name="Frigaard N.-U."/>
            <person name="Bryant D."/>
            <person name="Woyke T."/>
        </authorList>
    </citation>
    <scope>NUCLEOTIDE SEQUENCE [LARGE SCALE GENOMIC DNA]</scope>
    <source>
        <strain evidence="3">ATCC 17096 / DSM 198 / 6111</strain>
    </source>
</reference>
<keyword evidence="3" id="KW-1185">Reference proteome</keyword>